<proteinExistence type="inferred from homology"/>
<evidence type="ECO:0000256" key="6">
    <source>
        <dbReference type="ARBA" id="ARBA00012947"/>
    </source>
</evidence>
<dbReference type="Gene3D" id="3.50.30.40">
    <property type="entry name" value="Ribonuclease E inhibitor RraA/RraA-like"/>
    <property type="match status" value="1"/>
</dbReference>
<gene>
    <name evidence="15" type="ORF">Raf01_74260</name>
</gene>
<evidence type="ECO:0000256" key="1">
    <source>
        <dbReference type="ARBA" id="ARBA00001342"/>
    </source>
</evidence>
<dbReference type="EMBL" id="BONZ01000078">
    <property type="protein sequence ID" value="GIH19254.1"/>
    <property type="molecule type" value="Genomic_DNA"/>
</dbReference>
<sequence>MSLAQTPAATPTAPRERADPADLGSLYQHLRVVDVADALDGIGYFDIGLMDPQVRPLWSGMRFWGAAATMRCVPSNRPMWKLDSTEDIVAAHRIWFEETGHLRLPDDLPAGHVVVTDAGGGREVGFWGSENTMGAVTKGAVGVITDGYCRDTAEIERQRTPVVARYRGRTIIPGRIKVVEVQGTIACGGTQVRPGDIVGCDDDGVIVVPAEVAQEVAVHARAILLADMHARRKHYEKLGLPLDQTVDIDAVEAYYGAV</sequence>
<comment type="subunit">
    <text evidence="4">Homotrimer.</text>
</comment>
<dbReference type="EC" id="4.1.3.17" evidence="5"/>
<dbReference type="CDD" id="cd16841">
    <property type="entry name" value="RraA_family"/>
    <property type="match status" value="1"/>
</dbReference>
<evidence type="ECO:0000256" key="14">
    <source>
        <dbReference type="SAM" id="MobiDB-lite"/>
    </source>
</evidence>
<dbReference type="GO" id="GO:0046872">
    <property type="term" value="F:metal ion binding"/>
    <property type="evidence" value="ECO:0007669"/>
    <property type="project" value="UniProtKB-KW"/>
</dbReference>
<evidence type="ECO:0000256" key="2">
    <source>
        <dbReference type="ARBA" id="ARBA00001968"/>
    </source>
</evidence>
<dbReference type="PANTHER" id="PTHR33254:SF4">
    <property type="entry name" value="4-HYDROXY-4-METHYL-2-OXOGLUTARATE ALDOLASE 3-RELATED"/>
    <property type="match status" value="1"/>
</dbReference>
<dbReference type="GO" id="GO:0008948">
    <property type="term" value="F:oxaloacetate decarboxylase activity"/>
    <property type="evidence" value="ECO:0007669"/>
    <property type="project" value="UniProtKB-EC"/>
</dbReference>
<comment type="catalytic activity">
    <reaction evidence="12">
        <text>oxaloacetate + H(+) = pyruvate + CO2</text>
        <dbReference type="Rhea" id="RHEA:15641"/>
        <dbReference type="ChEBI" id="CHEBI:15361"/>
        <dbReference type="ChEBI" id="CHEBI:15378"/>
        <dbReference type="ChEBI" id="CHEBI:16452"/>
        <dbReference type="ChEBI" id="CHEBI:16526"/>
        <dbReference type="EC" id="4.1.1.112"/>
    </reaction>
</comment>
<dbReference type="SUPFAM" id="SSF89562">
    <property type="entry name" value="RraA-like"/>
    <property type="match status" value="1"/>
</dbReference>
<evidence type="ECO:0000256" key="4">
    <source>
        <dbReference type="ARBA" id="ARBA00011233"/>
    </source>
</evidence>
<dbReference type="Proteomes" id="UP000642748">
    <property type="component" value="Unassembled WGS sequence"/>
</dbReference>
<dbReference type="InterPro" id="IPR005493">
    <property type="entry name" value="RraA/RraA-like"/>
</dbReference>
<dbReference type="PANTHER" id="PTHR33254">
    <property type="entry name" value="4-HYDROXY-4-METHYL-2-OXOGLUTARATE ALDOLASE 3-RELATED"/>
    <property type="match status" value="1"/>
</dbReference>
<feature type="binding site" evidence="13">
    <location>
        <position position="150"/>
    </location>
    <ligand>
        <name>substrate</name>
    </ligand>
</feature>
<organism evidence="15 16">
    <name type="scientific">Rugosimonospora africana</name>
    <dbReference type="NCBI Taxonomy" id="556532"/>
    <lineage>
        <taxon>Bacteria</taxon>
        <taxon>Bacillati</taxon>
        <taxon>Actinomycetota</taxon>
        <taxon>Actinomycetes</taxon>
        <taxon>Micromonosporales</taxon>
        <taxon>Micromonosporaceae</taxon>
        <taxon>Rugosimonospora</taxon>
    </lineage>
</organism>
<comment type="cofactor">
    <cofactor evidence="13">
        <name>Mg(2+)</name>
        <dbReference type="ChEBI" id="CHEBI:18420"/>
    </cofactor>
</comment>
<comment type="caution">
    <text evidence="15">The sequence shown here is derived from an EMBL/GenBank/DDBJ whole genome shotgun (WGS) entry which is preliminary data.</text>
</comment>
<dbReference type="InterPro" id="IPR036704">
    <property type="entry name" value="RraA/RraA-like_sf"/>
</dbReference>
<evidence type="ECO:0000256" key="11">
    <source>
        <dbReference type="ARBA" id="ARBA00032305"/>
    </source>
</evidence>
<comment type="catalytic activity">
    <reaction evidence="1">
        <text>4-hydroxy-4-methyl-2-oxoglutarate = 2 pyruvate</text>
        <dbReference type="Rhea" id="RHEA:22748"/>
        <dbReference type="ChEBI" id="CHEBI:15361"/>
        <dbReference type="ChEBI" id="CHEBI:58276"/>
        <dbReference type="EC" id="4.1.3.17"/>
    </reaction>
</comment>
<name>A0A8J3VUV3_9ACTN</name>
<reference evidence="15" key="1">
    <citation type="submission" date="2021-01" db="EMBL/GenBank/DDBJ databases">
        <title>Whole genome shotgun sequence of Rugosimonospora africana NBRC 104875.</title>
        <authorList>
            <person name="Komaki H."/>
            <person name="Tamura T."/>
        </authorList>
    </citation>
    <scope>NUCLEOTIDE SEQUENCE</scope>
    <source>
        <strain evidence="15">NBRC 104875</strain>
    </source>
</reference>
<evidence type="ECO:0000313" key="16">
    <source>
        <dbReference type="Proteomes" id="UP000642748"/>
    </source>
</evidence>
<protein>
    <recommendedName>
        <fullName evidence="7">Putative 4-hydroxy-4-methyl-2-oxoglutarate aldolase</fullName>
        <ecNumber evidence="6">4.1.1.112</ecNumber>
        <ecNumber evidence="5">4.1.3.17</ecNumber>
    </recommendedName>
    <alternativeName>
        <fullName evidence="11">Oxaloacetate decarboxylase</fullName>
    </alternativeName>
    <alternativeName>
        <fullName evidence="9">Regulator of ribonuclease activity homolog</fullName>
    </alternativeName>
    <alternativeName>
        <fullName evidence="10">RraA-like protein</fullName>
    </alternativeName>
</protein>
<evidence type="ECO:0000256" key="8">
    <source>
        <dbReference type="ARBA" id="ARBA00025046"/>
    </source>
</evidence>
<evidence type="ECO:0000256" key="7">
    <source>
        <dbReference type="ARBA" id="ARBA00016549"/>
    </source>
</evidence>
<dbReference type="AlphaFoldDB" id="A0A8J3VUV3"/>
<dbReference type="Pfam" id="PF03737">
    <property type="entry name" value="RraA-like"/>
    <property type="match status" value="1"/>
</dbReference>
<dbReference type="RefSeq" id="WP_203922724.1">
    <property type="nucleotide sequence ID" value="NZ_BONZ01000078.1"/>
</dbReference>
<dbReference type="EC" id="4.1.1.112" evidence="6"/>
<evidence type="ECO:0000256" key="13">
    <source>
        <dbReference type="PIRSR" id="PIRSR605493-1"/>
    </source>
</evidence>
<evidence type="ECO:0000256" key="3">
    <source>
        <dbReference type="ARBA" id="ARBA00008621"/>
    </source>
</evidence>
<keyword evidence="13" id="KW-0479">Metal-binding</keyword>
<keyword evidence="16" id="KW-1185">Reference proteome</keyword>
<feature type="binding site" evidence="13">
    <location>
        <position position="151"/>
    </location>
    <ligand>
        <name>Mg(2+)</name>
        <dbReference type="ChEBI" id="CHEBI:18420"/>
    </ligand>
</feature>
<keyword evidence="13" id="KW-0460">Magnesium</keyword>
<evidence type="ECO:0000313" key="15">
    <source>
        <dbReference type="EMBL" id="GIH19254.1"/>
    </source>
</evidence>
<evidence type="ECO:0000256" key="9">
    <source>
        <dbReference type="ARBA" id="ARBA00029596"/>
    </source>
</evidence>
<dbReference type="GO" id="GO:0047443">
    <property type="term" value="F:4-hydroxy-4-methyl-2-oxoglutarate aldolase activity"/>
    <property type="evidence" value="ECO:0007669"/>
    <property type="project" value="UniProtKB-EC"/>
</dbReference>
<evidence type="ECO:0000256" key="12">
    <source>
        <dbReference type="ARBA" id="ARBA00047973"/>
    </source>
</evidence>
<comment type="function">
    <text evidence="8">Catalyzes the aldol cleavage of 4-hydroxy-4-methyl-2-oxoglutarate (HMG) into 2 molecules of pyruvate. Also contains a secondary oxaloacetate (OAA) decarboxylase activity due to the common pyruvate enolate transition state formed following C-C bond cleavage in the retro-aldol and decarboxylation reactions.</text>
</comment>
<comment type="cofactor">
    <cofactor evidence="2">
        <name>a divalent metal cation</name>
        <dbReference type="ChEBI" id="CHEBI:60240"/>
    </cofactor>
</comment>
<evidence type="ECO:0000256" key="5">
    <source>
        <dbReference type="ARBA" id="ARBA00012213"/>
    </source>
</evidence>
<comment type="similarity">
    <text evidence="3">Belongs to the class II aldolase/RraA-like family.</text>
</comment>
<feature type="region of interest" description="Disordered" evidence="14">
    <location>
        <begin position="1"/>
        <end position="20"/>
    </location>
</feature>
<accession>A0A8J3VUV3</accession>
<feature type="compositionally biased region" description="Low complexity" evidence="14">
    <location>
        <begin position="1"/>
        <end position="13"/>
    </location>
</feature>
<evidence type="ECO:0000256" key="10">
    <source>
        <dbReference type="ARBA" id="ARBA00030169"/>
    </source>
</evidence>